<organism evidence="1 2">
    <name type="scientific">Auriscalpium vulgare</name>
    <dbReference type="NCBI Taxonomy" id="40419"/>
    <lineage>
        <taxon>Eukaryota</taxon>
        <taxon>Fungi</taxon>
        <taxon>Dikarya</taxon>
        <taxon>Basidiomycota</taxon>
        <taxon>Agaricomycotina</taxon>
        <taxon>Agaricomycetes</taxon>
        <taxon>Russulales</taxon>
        <taxon>Auriscalpiaceae</taxon>
        <taxon>Auriscalpium</taxon>
    </lineage>
</organism>
<keyword evidence="2" id="KW-1185">Reference proteome</keyword>
<comment type="caution">
    <text evidence="1">The sequence shown here is derived from an EMBL/GenBank/DDBJ whole genome shotgun (WGS) entry which is preliminary data.</text>
</comment>
<dbReference type="EMBL" id="MU276515">
    <property type="protein sequence ID" value="KAI0038381.1"/>
    <property type="molecule type" value="Genomic_DNA"/>
</dbReference>
<evidence type="ECO:0000313" key="1">
    <source>
        <dbReference type="EMBL" id="KAI0038381.1"/>
    </source>
</evidence>
<accession>A0ACB8R2M6</accession>
<dbReference type="Proteomes" id="UP000814033">
    <property type="component" value="Unassembled WGS sequence"/>
</dbReference>
<reference evidence="1" key="1">
    <citation type="submission" date="2021-02" db="EMBL/GenBank/DDBJ databases">
        <authorList>
            <consortium name="DOE Joint Genome Institute"/>
            <person name="Ahrendt S."/>
            <person name="Looney B.P."/>
            <person name="Miyauchi S."/>
            <person name="Morin E."/>
            <person name="Drula E."/>
            <person name="Courty P.E."/>
            <person name="Chicoki N."/>
            <person name="Fauchery L."/>
            <person name="Kohler A."/>
            <person name="Kuo A."/>
            <person name="Labutti K."/>
            <person name="Pangilinan J."/>
            <person name="Lipzen A."/>
            <person name="Riley R."/>
            <person name="Andreopoulos W."/>
            <person name="He G."/>
            <person name="Johnson J."/>
            <person name="Barry K.W."/>
            <person name="Grigoriev I.V."/>
            <person name="Nagy L."/>
            <person name="Hibbett D."/>
            <person name="Henrissat B."/>
            <person name="Matheny P.B."/>
            <person name="Labbe J."/>
            <person name="Martin F."/>
        </authorList>
    </citation>
    <scope>NUCLEOTIDE SEQUENCE</scope>
    <source>
        <strain evidence="1">FP105234-sp</strain>
    </source>
</reference>
<name>A0ACB8R2M6_9AGAM</name>
<reference evidence="1" key="2">
    <citation type="journal article" date="2022" name="New Phytol.">
        <title>Evolutionary transition to the ectomycorrhizal habit in the genomes of a hyperdiverse lineage of mushroom-forming fungi.</title>
        <authorList>
            <person name="Looney B."/>
            <person name="Miyauchi S."/>
            <person name="Morin E."/>
            <person name="Drula E."/>
            <person name="Courty P.E."/>
            <person name="Kohler A."/>
            <person name="Kuo A."/>
            <person name="LaButti K."/>
            <person name="Pangilinan J."/>
            <person name="Lipzen A."/>
            <person name="Riley R."/>
            <person name="Andreopoulos W."/>
            <person name="He G."/>
            <person name="Johnson J."/>
            <person name="Nolan M."/>
            <person name="Tritt A."/>
            <person name="Barry K.W."/>
            <person name="Grigoriev I.V."/>
            <person name="Nagy L.G."/>
            <person name="Hibbett D."/>
            <person name="Henrissat B."/>
            <person name="Matheny P.B."/>
            <person name="Labbe J."/>
            <person name="Martin F.M."/>
        </authorList>
    </citation>
    <scope>NUCLEOTIDE SEQUENCE</scope>
    <source>
        <strain evidence="1">FP105234-sp</strain>
    </source>
</reference>
<evidence type="ECO:0000313" key="2">
    <source>
        <dbReference type="Proteomes" id="UP000814033"/>
    </source>
</evidence>
<gene>
    <name evidence="1" type="ORF">FA95DRAFT_1613433</name>
</gene>
<protein>
    <submittedName>
        <fullName evidence="1">Uncharacterized protein</fullName>
    </submittedName>
</protein>
<proteinExistence type="predicted"/>
<sequence>MDSAYENDVAMREWMKATIASGRDSLDWTCIPTIPLAVASHRMNHAPHGPPSSTARAATKKALRRGNRSHLSTTCKTSTKSITSVRAYNWHSLLPTPTARSDASPSTNSPLTTPAQLQSLPEESETGASTRSFSEAGAEVTILQLHRKEDHDDSQTSKFSSTQGDTTDHATGHSTDVEDGDFSERTCARSLRAVRIWQAAAQHAADYQSSALIDVELRDRNGGEDVDHHRARAFNASTTALA</sequence>